<dbReference type="EMBL" id="JBEDUW010000007">
    <property type="protein sequence ID" value="KAK9911903.1"/>
    <property type="molecule type" value="Genomic_DNA"/>
</dbReference>
<reference evidence="1 2" key="1">
    <citation type="journal article" date="2023" name="G3 (Bethesda)">
        <title>A chromosome-length genome assembly and annotation of blackberry (Rubus argutus, cv. 'Hillquist').</title>
        <authorList>
            <person name="Bruna T."/>
            <person name="Aryal R."/>
            <person name="Dudchenko O."/>
            <person name="Sargent D.J."/>
            <person name="Mead D."/>
            <person name="Buti M."/>
            <person name="Cavallini A."/>
            <person name="Hytonen T."/>
            <person name="Andres J."/>
            <person name="Pham M."/>
            <person name="Weisz D."/>
            <person name="Mascagni F."/>
            <person name="Usai G."/>
            <person name="Natali L."/>
            <person name="Bassil N."/>
            <person name="Fernandez G.E."/>
            <person name="Lomsadze A."/>
            <person name="Armour M."/>
            <person name="Olukolu B."/>
            <person name="Poorten T."/>
            <person name="Britton C."/>
            <person name="Davik J."/>
            <person name="Ashrafi H."/>
            <person name="Aiden E.L."/>
            <person name="Borodovsky M."/>
            <person name="Worthington M."/>
        </authorList>
    </citation>
    <scope>NUCLEOTIDE SEQUENCE [LARGE SCALE GENOMIC DNA]</scope>
    <source>
        <strain evidence="1">PI 553951</strain>
    </source>
</reference>
<keyword evidence="2" id="KW-1185">Reference proteome</keyword>
<sequence>MNMDAAGEQRKLQLNELEEIHNDAYESSRIYKEKTKVFHDKMILRKTFVVGQKVLLFHSRLKLFPGKLRSRWVGPFVITNVYPHGAVEIHSEKTDKVFKVNGHRLKPFYEPFCDARCGGSTPSRTSFHCKLILGTVRLRTLN</sequence>
<accession>A0AAW1VYG6</accession>
<gene>
    <name evidence="1" type="ORF">M0R45_035783</name>
</gene>
<evidence type="ECO:0000313" key="2">
    <source>
        <dbReference type="Proteomes" id="UP001457282"/>
    </source>
</evidence>
<dbReference type="AlphaFoldDB" id="A0AAW1VYG6"/>
<proteinExistence type="predicted"/>
<protein>
    <submittedName>
        <fullName evidence="1">Uncharacterized protein</fullName>
    </submittedName>
</protein>
<dbReference type="Proteomes" id="UP001457282">
    <property type="component" value="Unassembled WGS sequence"/>
</dbReference>
<evidence type="ECO:0000313" key="1">
    <source>
        <dbReference type="EMBL" id="KAK9911903.1"/>
    </source>
</evidence>
<name>A0AAW1VYG6_RUBAR</name>
<organism evidence="1 2">
    <name type="scientific">Rubus argutus</name>
    <name type="common">Southern blackberry</name>
    <dbReference type="NCBI Taxonomy" id="59490"/>
    <lineage>
        <taxon>Eukaryota</taxon>
        <taxon>Viridiplantae</taxon>
        <taxon>Streptophyta</taxon>
        <taxon>Embryophyta</taxon>
        <taxon>Tracheophyta</taxon>
        <taxon>Spermatophyta</taxon>
        <taxon>Magnoliopsida</taxon>
        <taxon>eudicotyledons</taxon>
        <taxon>Gunneridae</taxon>
        <taxon>Pentapetalae</taxon>
        <taxon>rosids</taxon>
        <taxon>fabids</taxon>
        <taxon>Rosales</taxon>
        <taxon>Rosaceae</taxon>
        <taxon>Rosoideae</taxon>
        <taxon>Rosoideae incertae sedis</taxon>
        <taxon>Rubus</taxon>
    </lineage>
</organism>
<comment type="caution">
    <text evidence="1">The sequence shown here is derived from an EMBL/GenBank/DDBJ whole genome shotgun (WGS) entry which is preliminary data.</text>
</comment>